<sequence length="464" mass="47943">MTPRQTARQIAAAVGARRASAVETVEGAIRRVEALEPRLNALAHFDADRALAEASEVDRRIAGDERLPLAGVPVVVKDNIWVEGRPVTQGSRLFEGVEPPCDAEAVRLLRKAGAVILAIGTCSEFACKGVTASPLHGVTNHPIEPALTPGGSSGGPSVAVAAAMAPLGLGTDAGGSSRRPPAHTGIVGFKPTQDVIPYGPGYPEPSWNISALAPIAGDVGDIRAMFDVLAVGPHAGLLRPSVPEPRQCRIALAPTLGLDAAIDVDVAQAIEAAADRLRDDGWTVVADAPRWPEGTAPTDLMALQFAGLAALYGQRFRDDPDLFDPDIGAQIETGLRLAAPDVARALEASRAVRDTLRAFLAGHDLILSATTPCAAWLSARLGPETIGGRPAAPRDHAAFTPQFNHAGLPAISIPCGHTSEGLPIGLQIGAGLGHDRSLLDAAATIEALLAVSNATSAVRSDKVS</sequence>
<dbReference type="InterPro" id="IPR023631">
    <property type="entry name" value="Amidase_dom"/>
</dbReference>
<dbReference type="OrthoDB" id="9814821at2"/>
<dbReference type="PANTHER" id="PTHR11895:SF151">
    <property type="entry name" value="GLUTAMYL-TRNA(GLN) AMIDOTRANSFERASE SUBUNIT A"/>
    <property type="match status" value="1"/>
</dbReference>
<evidence type="ECO:0000256" key="1">
    <source>
        <dbReference type="ARBA" id="ARBA00009199"/>
    </source>
</evidence>
<dbReference type="InterPro" id="IPR036928">
    <property type="entry name" value="AS_sf"/>
</dbReference>
<dbReference type="InterPro" id="IPR000120">
    <property type="entry name" value="Amidase"/>
</dbReference>
<dbReference type="AlphaFoldDB" id="A0A3A1WF42"/>
<dbReference type="PANTHER" id="PTHR11895">
    <property type="entry name" value="TRANSAMIDASE"/>
    <property type="match status" value="1"/>
</dbReference>
<dbReference type="EMBL" id="QYRN01000011">
    <property type="protein sequence ID" value="RIX98227.1"/>
    <property type="molecule type" value="Genomic_DNA"/>
</dbReference>
<dbReference type="Pfam" id="PF01425">
    <property type="entry name" value="Amidase"/>
    <property type="match status" value="1"/>
</dbReference>
<proteinExistence type="inferred from homology"/>
<keyword evidence="4" id="KW-1185">Reference proteome</keyword>
<comment type="similarity">
    <text evidence="1">Belongs to the amidase family.</text>
</comment>
<name>A0A3A1WF42_9HYPH</name>
<evidence type="ECO:0000259" key="2">
    <source>
        <dbReference type="Pfam" id="PF01425"/>
    </source>
</evidence>
<feature type="domain" description="Amidase" evidence="2">
    <location>
        <begin position="23"/>
        <end position="439"/>
    </location>
</feature>
<dbReference type="Gene3D" id="3.90.1300.10">
    <property type="entry name" value="Amidase signature (AS) domain"/>
    <property type="match status" value="1"/>
</dbReference>
<organism evidence="3 4">
    <name type="scientific">Aureimonas flava</name>
    <dbReference type="NCBI Taxonomy" id="2320271"/>
    <lineage>
        <taxon>Bacteria</taxon>
        <taxon>Pseudomonadati</taxon>
        <taxon>Pseudomonadota</taxon>
        <taxon>Alphaproteobacteria</taxon>
        <taxon>Hyphomicrobiales</taxon>
        <taxon>Aurantimonadaceae</taxon>
        <taxon>Aureimonas</taxon>
    </lineage>
</organism>
<evidence type="ECO:0000313" key="3">
    <source>
        <dbReference type="EMBL" id="RIX98227.1"/>
    </source>
</evidence>
<gene>
    <name evidence="3" type="ORF">D3218_17540</name>
</gene>
<accession>A0A3A1WF42</accession>
<reference evidence="4" key="1">
    <citation type="submission" date="2018-09" db="EMBL/GenBank/DDBJ databases">
        <authorList>
            <person name="Tuo L."/>
        </authorList>
    </citation>
    <scope>NUCLEOTIDE SEQUENCE [LARGE SCALE GENOMIC DNA]</scope>
    <source>
        <strain evidence="4">M2BS4Y-1</strain>
    </source>
</reference>
<dbReference type="SUPFAM" id="SSF75304">
    <property type="entry name" value="Amidase signature (AS) enzymes"/>
    <property type="match status" value="1"/>
</dbReference>
<evidence type="ECO:0000313" key="4">
    <source>
        <dbReference type="Proteomes" id="UP000265750"/>
    </source>
</evidence>
<comment type="caution">
    <text evidence="3">The sequence shown here is derived from an EMBL/GenBank/DDBJ whole genome shotgun (WGS) entry which is preliminary data.</text>
</comment>
<protein>
    <submittedName>
        <fullName evidence="3">Amidase</fullName>
    </submittedName>
</protein>
<dbReference type="GO" id="GO:0003824">
    <property type="term" value="F:catalytic activity"/>
    <property type="evidence" value="ECO:0007669"/>
    <property type="project" value="InterPro"/>
</dbReference>
<dbReference type="Proteomes" id="UP000265750">
    <property type="component" value="Unassembled WGS sequence"/>
</dbReference>